<dbReference type="EMBL" id="MU006091">
    <property type="protein sequence ID" value="KAF2841237.1"/>
    <property type="molecule type" value="Genomic_DNA"/>
</dbReference>
<dbReference type="InterPro" id="IPR038607">
    <property type="entry name" value="PhoD-like_sf"/>
</dbReference>
<dbReference type="CDD" id="cd07389">
    <property type="entry name" value="MPP_PhoD"/>
    <property type="match status" value="1"/>
</dbReference>
<dbReference type="PANTHER" id="PTHR43606:SF2">
    <property type="entry name" value="ALKALINE PHOSPHATASE FAMILY PROTEIN (AFU_ORTHOLOGUE AFUA_5G03860)"/>
    <property type="match status" value="1"/>
</dbReference>
<gene>
    <name evidence="2" type="ORF">M501DRAFT_1000402</name>
</gene>
<evidence type="ECO:0000313" key="3">
    <source>
        <dbReference type="Proteomes" id="UP000799429"/>
    </source>
</evidence>
<dbReference type="Proteomes" id="UP000799429">
    <property type="component" value="Unassembled WGS sequence"/>
</dbReference>
<organism evidence="2 3">
    <name type="scientific">Patellaria atrata CBS 101060</name>
    <dbReference type="NCBI Taxonomy" id="1346257"/>
    <lineage>
        <taxon>Eukaryota</taxon>
        <taxon>Fungi</taxon>
        <taxon>Dikarya</taxon>
        <taxon>Ascomycota</taxon>
        <taxon>Pezizomycotina</taxon>
        <taxon>Dothideomycetes</taxon>
        <taxon>Dothideomycetes incertae sedis</taxon>
        <taxon>Patellariales</taxon>
        <taxon>Patellariaceae</taxon>
        <taxon>Patellaria</taxon>
    </lineage>
</organism>
<dbReference type="SUPFAM" id="SSF56300">
    <property type="entry name" value="Metallo-dependent phosphatases"/>
    <property type="match status" value="1"/>
</dbReference>
<dbReference type="InterPro" id="IPR052900">
    <property type="entry name" value="Phospholipid_Metab_Enz"/>
</dbReference>
<sequence length="606" mass="69080">MGHTLEQITGVTSIVLRFSVWVFLRWIPYSFGPKLLPTLFAAYTASLYKLLTQDQHYDITTIEIDRAETSERETNGSSPRKERRTSISIKKTVTKAELPAPEELHSWQEKLRTLLTGWPVLKSNKWNLISLGVNSALLAMAIDHTFRAPLLYHEYELSFARVGYVASHSAEILVRVPNATDIPLKLTYSVSKGIGSDHWRQGATINTPPSEETDFTQVLTLTRLADDTDYVYKTSNGHSGTFKTAPKEGHIGIAPGNSYTFLHSSCIKPRVPYNPFDHPLHIRGFQHLSKVLKEANLGARFMIFLGDFIYRDVPIRYGKDNAESFRKQYRQVYASPDWPAVTESLPWIHILDDHEIANDWDKNTTDPFAAAYDPFQLYHVAANPPAVRKNATYFQFTQGPTSFFLMDTRRYRSPERPLHDAHPAKTMLGAEQLDDLLVFLHHRNHPDVRWKIVVSSIPFTQNWRFGGEDTWGGYLAERQKILEAMWDASMDGTGVVVLSGDRHEFAAVSFPPPEGSRWSKEATVHEFSASPLSMFFLPVRTFWKMGGDEIIKYIPGGNYKFGSVSIRAPEISDQAFLDYTLFVDGKETWKYTLVAPPKPKIWEQWT</sequence>
<comment type="caution">
    <text evidence="2">The sequence shown here is derived from an EMBL/GenBank/DDBJ whole genome shotgun (WGS) entry which is preliminary data.</text>
</comment>
<reference evidence="2" key="1">
    <citation type="journal article" date="2020" name="Stud. Mycol.">
        <title>101 Dothideomycetes genomes: a test case for predicting lifestyles and emergence of pathogens.</title>
        <authorList>
            <person name="Haridas S."/>
            <person name="Albert R."/>
            <person name="Binder M."/>
            <person name="Bloem J."/>
            <person name="Labutti K."/>
            <person name="Salamov A."/>
            <person name="Andreopoulos B."/>
            <person name="Baker S."/>
            <person name="Barry K."/>
            <person name="Bills G."/>
            <person name="Bluhm B."/>
            <person name="Cannon C."/>
            <person name="Castanera R."/>
            <person name="Culley D."/>
            <person name="Daum C."/>
            <person name="Ezra D."/>
            <person name="Gonzalez J."/>
            <person name="Henrissat B."/>
            <person name="Kuo A."/>
            <person name="Liang C."/>
            <person name="Lipzen A."/>
            <person name="Lutzoni F."/>
            <person name="Magnuson J."/>
            <person name="Mondo S."/>
            <person name="Nolan M."/>
            <person name="Ohm R."/>
            <person name="Pangilinan J."/>
            <person name="Park H.-J."/>
            <person name="Ramirez L."/>
            <person name="Alfaro M."/>
            <person name="Sun H."/>
            <person name="Tritt A."/>
            <person name="Yoshinaga Y."/>
            <person name="Zwiers L.-H."/>
            <person name="Turgeon B."/>
            <person name="Goodwin S."/>
            <person name="Spatafora J."/>
            <person name="Crous P."/>
            <person name="Grigoriev I."/>
        </authorList>
    </citation>
    <scope>NUCLEOTIDE SEQUENCE</scope>
    <source>
        <strain evidence="2">CBS 101060</strain>
    </source>
</reference>
<dbReference type="Gene3D" id="3.60.21.70">
    <property type="entry name" value="PhoD-like phosphatase"/>
    <property type="match status" value="1"/>
</dbReference>
<dbReference type="OrthoDB" id="2100241at2759"/>
<dbReference type="InterPro" id="IPR029052">
    <property type="entry name" value="Metallo-depent_PP-like"/>
</dbReference>
<dbReference type="Pfam" id="PF09423">
    <property type="entry name" value="PhoD"/>
    <property type="match status" value="1"/>
</dbReference>
<evidence type="ECO:0000259" key="1">
    <source>
        <dbReference type="Pfam" id="PF09423"/>
    </source>
</evidence>
<name>A0A9P4SGA2_9PEZI</name>
<dbReference type="InterPro" id="IPR018946">
    <property type="entry name" value="PhoD-like_MPP"/>
</dbReference>
<feature type="domain" description="PhoD-like phosphatase metallophosphatase" evidence="1">
    <location>
        <begin position="298"/>
        <end position="534"/>
    </location>
</feature>
<evidence type="ECO:0000313" key="2">
    <source>
        <dbReference type="EMBL" id="KAF2841237.1"/>
    </source>
</evidence>
<protein>
    <recommendedName>
        <fullName evidence="1">PhoD-like phosphatase metallophosphatase domain-containing protein</fullName>
    </recommendedName>
</protein>
<dbReference type="PANTHER" id="PTHR43606">
    <property type="entry name" value="PHOSPHATASE, PUTATIVE (AFU_ORTHOLOGUE AFUA_6G08710)-RELATED"/>
    <property type="match status" value="1"/>
</dbReference>
<keyword evidence="3" id="KW-1185">Reference proteome</keyword>
<accession>A0A9P4SGA2</accession>
<proteinExistence type="predicted"/>
<dbReference type="AlphaFoldDB" id="A0A9P4SGA2"/>